<dbReference type="Proteomes" id="UP000190150">
    <property type="component" value="Unassembled WGS sequence"/>
</dbReference>
<evidence type="ECO:0000313" key="2">
    <source>
        <dbReference type="Proteomes" id="UP000190150"/>
    </source>
</evidence>
<keyword evidence="2" id="KW-1185">Reference proteome</keyword>
<gene>
    <name evidence="1" type="ORF">SAMN05660841_02217</name>
</gene>
<reference evidence="2" key="1">
    <citation type="submission" date="2017-02" db="EMBL/GenBank/DDBJ databases">
        <authorList>
            <person name="Varghese N."/>
            <person name="Submissions S."/>
        </authorList>
    </citation>
    <scope>NUCLEOTIDE SEQUENCE [LARGE SCALE GENOMIC DNA]</scope>
    <source>
        <strain evidence="2">DSM 24091</strain>
    </source>
</reference>
<name>A0A1T5DXV5_9SPHI</name>
<dbReference type="Gene3D" id="2.70.98.70">
    <property type="match status" value="1"/>
</dbReference>
<dbReference type="EMBL" id="FUZF01000009">
    <property type="protein sequence ID" value="SKB76405.1"/>
    <property type="molecule type" value="Genomic_DNA"/>
</dbReference>
<sequence>MRLRLSRWFTILFLGISLLGTQGIIVAQEAKIEWKTLSHIKQTKVLSVTAVGGTKGVSLKSGFAGFPDNQNRHYDITIELNIPEKGVYILESEGAPLNLDKIKQQDKSGMQTLYGQFEAQGGKATKRILFDTFKGGRQELGKFSFSKGKQYVGIRLPADFQLNRIGFKPYVAPVPPADAENYKPKVIPPPMHPRLWVNQESLPIVKSRLLSAENKQAWDKVKSLASEKVVFEYDSKGEMFYDEKLEKAIESKAFYYLMTGDKGIGNEAVKLTSQYLDMLEFGNVTYGDITRELGRAIYTGALTYDWCYDLLDETVKVNLRKNLMRLVDDMEIGWPPFYGLESIINGHGNEAQVCRDMLSWSIAVYDEDPEPYKYISYSVLEQLVPMRKFEYQSPRHNQGIDYGGYRFGWEMHGAWLFYRMLGYPVFDDNIKNMPYYWLYMRTPDGKMLRDGDMFNVKYNSNDDFYWKNPQTMLLCYAYSGNAVVKSEFLKQGGLPDNPVLFLLLNDPNLKADYDRSDLPLTKDFGPILGSMVARTGWNEEKTSRDVVAEIKGGGYHFGNHQHADAGALQIYHHGIQVGDLGLYLSYGSPYDFNFNKRSAAHSMLLVRDPAEPLLFRTKTNDGGTRFSQRFPKTKEEVLNDSWYHTGEIRASATGIDPIKPSYSYFNVDLTAAYSAKVKSYARSFLFLNLGREDIPAAIVLLDELETNNSDFTPYWQINTLNKPVVNEAGFVLNSAFKGEKGTTYVDMLAPSFEDRNVLLHSGDSSAFVFGDLYQVKSPWPEAKGTRILVQPKAKDTRNSYATIFQMAEDGVNKMPIECKEHRDYYLIRIADRILVVTKPDRFLQETLEIAVPDNAEYEIVVVGLKDGFWNINNTTKNSKFNINILKGNHTTSWKAKGEVFLLTPERVYGASEGRLLKGF</sequence>
<dbReference type="SMR" id="A0A1T5DXV5"/>
<evidence type="ECO:0000313" key="1">
    <source>
        <dbReference type="EMBL" id="SKB76405.1"/>
    </source>
</evidence>
<dbReference type="SUPFAM" id="SSF48230">
    <property type="entry name" value="Chondroitin AC/alginate lyase"/>
    <property type="match status" value="1"/>
</dbReference>
<dbReference type="STRING" id="1513896.SAMN05660841_02217"/>
<dbReference type="Gene3D" id="1.50.10.100">
    <property type="entry name" value="Chondroitin AC/alginate lyase"/>
    <property type="match status" value="1"/>
</dbReference>
<dbReference type="OrthoDB" id="9147455at2"/>
<dbReference type="AlphaFoldDB" id="A0A1T5DXV5"/>
<dbReference type="GO" id="GO:0016829">
    <property type="term" value="F:lyase activity"/>
    <property type="evidence" value="ECO:0007669"/>
    <property type="project" value="UniProtKB-KW"/>
</dbReference>
<protein>
    <submittedName>
        <fullName evidence="1">Heparin/heparan-sulfate lyase</fullName>
    </submittedName>
</protein>
<keyword evidence="1" id="KW-0456">Lyase</keyword>
<dbReference type="Gene3D" id="2.60.40.2750">
    <property type="match status" value="1"/>
</dbReference>
<dbReference type="InterPro" id="IPR008929">
    <property type="entry name" value="Chondroitin_lyas"/>
</dbReference>
<proteinExistence type="predicted"/>
<organism evidence="1 2">
    <name type="scientific">Sphingobacterium nematocida</name>
    <dbReference type="NCBI Taxonomy" id="1513896"/>
    <lineage>
        <taxon>Bacteria</taxon>
        <taxon>Pseudomonadati</taxon>
        <taxon>Bacteroidota</taxon>
        <taxon>Sphingobacteriia</taxon>
        <taxon>Sphingobacteriales</taxon>
        <taxon>Sphingobacteriaceae</taxon>
        <taxon>Sphingobacterium</taxon>
    </lineage>
</organism>
<accession>A0A1T5DXV5</accession>
<dbReference type="RefSeq" id="WP_079643150.1">
    <property type="nucleotide sequence ID" value="NZ_FUZF01000009.1"/>
</dbReference>